<dbReference type="EMBL" id="CP093379">
    <property type="protein sequence ID" value="UNM95008.1"/>
    <property type="molecule type" value="Genomic_DNA"/>
</dbReference>
<reference evidence="2 3" key="1">
    <citation type="submission" date="2022-03" db="EMBL/GenBank/DDBJ databases">
        <title>Ignatzschineria rhizosphaerae HR5S32.</title>
        <authorList>
            <person name="Sun J.Q."/>
            <person name="Feng J.Y."/>
        </authorList>
    </citation>
    <scope>NUCLEOTIDE SEQUENCE [LARGE SCALE GENOMIC DNA]</scope>
    <source>
        <strain evidence="2 3">HR5S32</strain>
    </source>
</reference>
<feature type="transmembrane region" description="Helical" evidence="1">
    <location>
        <begin position="208"/>
        <end position="225"/>
    </location>
</feature>
<keyword evidence="1" id="KW-1133">Transmembrane helix</keyword>
<dbReference type="Proteomes" id="UP000829542">
    <property type="component" value="Chromosome"/>
</dbReference>
<feature type="transmembrane region" description="Helical" evidence="1">
    <location>
        <begin position="272"/>
        <end position="294"/>
    </location>
</feature>
<evidence type="ECO:0000256" key="1">
    <source>
        <dbReference type="SAM" id="Phobius"/>
    </source>
</evidence>
<feature type="transmembrane region" description="Helical" evidence="1">
    <location>
        <begin position="168"/>
        <end position="188"/>
    </location>
</feature>
<feature type="transmembrane region" description="Helical" evidence="1">
    <location>
        <begin position="41"/>
        <end position="60"/>
    </location>
</feature>
<dbReference type="RefSeq" id="WP_242146830.1">
    <property type="nucleotide sequence ID" value="NZ_CP093379.1"/>
</dbReference>
<organism evidence="2 3">
    <name type="scientific">Ignatzschineria rhizosphaerae</name>
    <dbReference type="NCBI Taxonomy" id="2923279"/>
    <lineage>
        <taxon>Bacteria</taxon>
        <taxon>Pseudomonadati</taxon>
        <taxon>Pseudomonadota</taxon>
        <taxon>Gammaproteobacteria</taxon>
        <taxon>Cardiobacteriales</taxon>
        <taxon>Ignatzschineriaceae</taxon>
        <taxon>Ignatzschineria</taxon>
    </lineage>
</organism>
<keyword evidence="1" id="KW-0472">Membrane</keyword>
<sequence length="300" mass="34497">MFNDQVERPFSQKFSLYALPLIGAVGVLLVSFFLKFLKINIVIAWGAWSADLSALLILLFEQLLRAGAKFSAILMFAYHFRVSIFSVKNSIVIFFTVLILEVLVLIFVQSAFNFLNHSGYYLVYYFLGNIIGAIINLIVYMTGLWLLFKSSGSYLDRFEGDVVKSARYWSFANFIPLYFVIIAVYYLLFDLYLSRGFSSFNMNEYDTMLIVNGAIFTVLFSLALSQKMALKRLEIPTIIYIGFCLGIITTALFALFDWLFSHIDQMIPVNEFLLVSFGVLTLYIISVMSFVYFITKKKFY</sequence>
<name>A0ABY3WWM5_9GAMM</name>
<protein>
    <submittedName>
        <fullName evidence="2">Uncharacterized protein</fullName>
    </submittedName>
</protein>
<feature type="transmembrane region" description="Helical" evidence="1">
    <location>
        <begin position="237"/>
        <end position="260"/>
    </location>
</feature>
<feature type="transmembrane region" description="Helical" evidence="1">
    <location>
        <begin position="91"/>
        <end position="112"/>
    </location>
</feature>
<keyword evidence="3" id="KW-1185">Reference proteome</keyword>
<gene>
    <name evidence="2" type="ORF">MMG00_07090</name>
</gene>
<accession>A0ABY3WWM5</accession>
<evidence type="ECO:0000313" key="2">
    <source>
        <dbReference type="EMBL" id="UNM95008.1"/>
    </source>
</evidence>
<feature type="transmembrane region" description="Helical" evidence="1">
    <location>
        <begin position="14"/>
        <end position="34"/>
    </location>
</feature>
<proteinExistence type="predicted"/>
<keyword evidence="1" id="KW-0812">Transmembrane</keyword>
<feature type="transmembrane region" description="Helical" evidence="1">
    <location>
        <begin position="124"/>
        <end position="148"/>
    </location>
</feature>
<evidence type="ECO:0000313" key="3">
    <source>
        <dbReference type="Proteomes" id="UP000829542"/>
    </source>
</evidence>
<feature type="transmembrane region" description="Helical" evidence="1">
    <location>
        <begin position="66"/>
        <end position="84"/>
    </location>
</feature>